<name>A0AAV5JKY7_9ROSI</name>
<reference evidence="4 5" key="1">
    <citation type="journal article" date="2021" name="Commun. Biol.">
        <title>The genome of Shorea leprosula (Dipterocarpaceae) highlights the ecological relevance of drought in aseasonal tropical rainforests.</title>
        <authorList>
            <person name="Ng K.K.S."/>
            <person name="Kobayashi M.J."/>
            <person name="Fawcett J.A."/>
            <person name="Hatakeyama M."/>
            <person name="Paape T."/>
            <person name="Ng C.H."/>
            <person name="Ang C.C."/>
            <person name="Tnah L.H."/>
            <person name="Lee C.T."/>
            <person name="Nishiyama T."/>
            <person name="Sese J."/>
            <person name="O'Brien M.J."/>
            <person name="Copetti D."/>
            <person name="Mohd Noor M.I."/>
            <person name="Ong R.C."/>
            <person name="Putra M."/>
            <person name="Sireger I.Z."/>
            <person name="Indrioko S."/>
            <person name="Kosugi Y."/>
            <person name="Izuno A."/>
            <person name="Isagi Y."/>
            <person name="Lee S.L."/>
            <person name="Shimizu K.K."/>
        </authorList>
    </citation>
    <scope>NUCLEOTIDE SEQUENCE [LARGE SCALE GENOMIC DNA]</scope>
    <source>
        <strain evidence="4">214</strain>
    </source>
</reference>
<evidence type="ECO:0000259" key="3">
    <source>
        <dbReference type="Pfam" id="PF04783"/>
    </source>
</evidence>
<dbReference type="InterPro" id="IPR006867">
    <property type="entry name" value="DUF632"/>
</dbReference>
<comment type="caution">
    <text evidence="4">The sequence shown here is derived from an EMBL/GenBank/DDBJ whole genome shotgun (WGS) entry which is preliminary data.</text>
</comment>
<proteinExistence type="predicted"/>
<dbReference type="Pfam" id="PF04783">
    <property type="entry name" value="DUF630"/>
    <property type="match status" value="1"/>
</dbReference>
<feature type="domain" description="DUF630" evidence="3">
    <location>
        <begin position="1"/>
        <end position="59"/>
    </location>
</feature>
<dbReference type="Pfam" id="PF04782">
    <property type="entry name" value="DUF632"/>
    <property type="match status" value="1"/>
</dbReference>
<sequence length="549" mass="61053">MGCTASKLANVDPVRRCKERRRLMEEAVYACHHLAAAHANYCCSLRVTGSALSSFAAGEPLSVSDQTLAVLLHSPNSHPSHVHPVSPSPSPSLHSLPPPLHSAPASSHKSLKEIADAIKENFDKAAAAGDQVSRMLEIGQAQFDRSFRQLKKTVYHSSSVLSNLSSRWTSKPQLALKYGLDTAAVDETRGSKSLCSTLYELLAWENKRCGEVMATEVAKIEHDKKLLALQSQEYKGGNETKLDKTKASIKRLHSLIIVNSQAVFTTSTSIIGLRDSDLVPQLVELCHGFMYMWRSMRQYHEVQNHIVQQVAGPVNISVNGDSTSELRRRATHDLESAVSAWHSSFYRLIKFQRDFIRSLHGWFGLTLIPVSNDYVDGNRQPSTVSAFINQWKLALDQVPDTVASEAIKSFIKAVHDISAKQTEEDRIKKRTETLSKEFKKKASALRNLGRKFYHPYPMVGNSVPATGPDNGQVLGAQDPLADKKSELAACRRRMEDEKLRLSKAVEVTRAVTLNNLRTGLSRVFEELFRVCVSFIVALDTFSPVPRLKK</sequence>
<evidence type="ECO:0000256" key="1">
    <source>
        <dbReference type="SAM" id="MobiDB-lite"/>
    </source>
</evidence>
<keyword evidence="5" id="KW-1185">Reference proteome</keyword>
<dbReference type="PANTHER" id="PTHR21450">
    <property type="entry name" value="PROTEIN ALTERED PHOSPHATE STARVATION RESPONSE 1"/>
    <property type="match status" value="1"/>
</dbReference>
<evidence type="ECO:0000313" key="5">
    <source>
        <dbReference type="Proteomes" id="UP001054252"/>
    </source>
</evidence>
<dbReference type="InterPro" id="IPR006868">
    <property type="entry name" value="DUF630"/>
</dbReference>
<feature type="region of interest" description="Disordered" evidence="1">
    <location>
        <begin position="74"/>
        <end position="108"/>
    </location>
</feature>
<feature type="compositionally biased region" description="Pro residues" evidence="1">
    <location>
        <begin position="86"/>
        <end position="101"/>
    </location>
</feature>
<protein>
    <submittedName>
        <fullName evidence="4">Uncharacterized protein</fullName>
    </submittedName>
</protein>
<dbReference type="AlphaFoldDB" id="A0AAV5JKY7"/>
<dbReference type="PANTHER" id="PTHR21450:SF9">
    <property type="entry name" value="BZIP DOMAIN CLASS TRANSCRIPTION FACTOR (DUF630 AND DUF632)-RELATED"/>
    <property type="match status" value="1"/>
</dbReference>
<dbReference type="EMBL" id="BPVZ01000037">
    <property type="protein sequence ID" value="GKV12740.1"/>
    <property type="molecule type" value="Genomic_DNA"/>
</dbReference>
<organism evidence="4 5">
    <name type="scientific">Rubroshorea leprosula</name>
    <dbReference type="NCBI Taxonomy" id="152421"/>
    <lineage>
        <taxon>Eukaryota</taxon>
        <taxon>Viridiplantae</taxon>
        <taxon>Streptophyta</taxon>
        <taxon>Embryophyta</taxon>
        <taxon>Tracheophyta</taxon>
        <taxon>Spermatophyta</taxon>
        <taxon>Magnoliopsida</taxon>
        <taxon>eudicotyledons</taxon>
        <taxon>Gunneridae</taxon>
        <taxon>Pentapetalae</taxon>
        <taxon>rosids</taxon>
        <taxon>malvids</taxon>
        <taxon>Malvales</taxon>
        <taxon>Dipterocarpaceae</taxon>
        <taxon>Rubroshorea</taxon>
    </lineage>
</organism>
<dbReference type="Proteomes" id="UP001054252">
    <property type="component" value="Unassembled WGS sequence"/>
</dbReference>
<feature type="compositionally biased region" description="Low complexity" evidence="1">
    <location>
        <begin position="74"/>
        <end position="85"/>
    </location>
</feature>
<accession>A0AAV5JKY7</accession>
<evidence type="ECO:0000259" key="2">
    <source>
        <dbReference type="Pfam" id="PF04782"/>
    </source>
</evidence>
<feature type="domain" description="DUF632" evidence="2">
    <location>
        <begin position="111"/>
        <end position="415"/>
    </location>
</feature>
<gene>
    <name evidence="4" type="ORF">SLEP1_g23854</name>
</gene>
<evidence type="ECO:0000313" key="4">
    <source>
        <dbReference type="EMBL" id="GKV12740.1"/>
    </source>
</evidence>